<name>A0ABY2TMY0_9SPIR</name>
<comment type="caution">
    <text evidence="2">The sequence shown here is derived from an EMBL/GenBank/DDBJ whole genome shotgun (WGS) entry which is preliminary data.</text>
</comment>
<feature type="domain" description="DUF4325" evidence="1">
    <location>
        <begin position="27"/>
        <end position="84"/>
    </location>
</feature>
<dbReference type="EMBL" id="SJDU01000450">
    <property type="protein sequence ID" value="TKZ29013.1"/>
    <property type="molecule type" value="Genomic_DNA"/>
</dbReference>
<evidence type="ECO:0000313" key="2">
    <source>
        <dbReference type="EMBL" id="TKZ29013.1"/>
    </source>
</evidence>
<dbReference type="RefSeq" id="WP_137999217.1">
    <property type="nucleotide sequence ID" value="NZ_SJDU01000450.1"/>
</dbReference>
<proteinExistence type="predicted"/>
<protein>
    <submittedName>
        <fullName evidence="2">DUF4325 domain-containing protein</fullName>
    </submittedName>
</protein>
<dbReference type="Proteomes" id="UP000310168">
    <property type="component" value="Unassembled WGS sequence"/>
</dbReference>
<keyword evidence="3" id="KW-1185">Reference proteome</keyword>
<evidence type="ECO:0000259" key="1">
    <source>
        <dbReference type="Pfam" id="PF14213"/>
    </source>
</evidence>
<dbReference type="InterPro" id="IPR025474">
    <property type="entry name" value="DUF4325"/>
</dbReference>
<dbReference type="Pfam" id="PF14213">
    <property type="entry name" value="DUF4325"/>
    <property type="match status" value="1"/>
</dbReference>
<gene>
    <name evidence="2" type="ORF">EZH24_11395</name>
</gene>
<accession>A0ABY2TMY0</accession>
<sequence length="111" mass="12647">MANKIIDLSKDYSNAPAGRFRKDSNYSGERFREELLIPALRENDTVTIILDNLDGVGASFWDEAFGGLIRDGKFSKEELDRKLILECKDDIYLVGYIKSFINEAYSINSSR</sequence>
<evidence type="ECO:0000313" key="3">
    <source>
        <dbReference type="Proteomes" id="UP000310168"/>
    </source>
</evidence>
<reference evidence="2 3" key="1">
    <citation type="journal article" date="2019" name="Anaerobe">
        <title>Brachyspira catarrhinii sp. nov., an anaerobic intestinal spirochaete isolated from vervet monkeys may have been misidentified as Brachyspira aalborgi in previous studies.</title>
        <authorList>
            <person name="Phillips N.D."/>
            <person name="La T."/>
            <person name="Hampson D.J."/>
        </authorList>
    </citation>
    <scope>NUCLEOTIDE SEQUENCE [LARGE SCALE GENOMIC DNA]</scope>
    <source>
        <strain evidence="2 3">Z12</strain>
    </source>
</reference>
<organism evidence="2 3">
    <name type="scientific">Brachyspira catarrhinii</name>
    <dbReference type="NCBI Taxonomy" id="2528966"/>
    <lineage>
        <taxon>Bacteria</taxon>
        <taxon>Pseudomonadati</taxon>
        <taxon>Spirochaetota</taxon>
        <taxon>Spirochaetia</taxon>
        <taxon>Brachyspirales</taxon>
        <taxon>Brachyspiraceae</taxon>
        <taxon>Brachyspira</taxon>
    </lineage>
</organism>